<keyword evidence="4 7" id="KW-0812">Transmembrane</keyword>
<name>X1CUB9_9ZZZZ</name>
<feature type="domain" description="ABC transmembrane type-1" evidence="8">
    <location>
        <begin position="71"/>
        <end position="276"/>
    </location>
</feature>
<dbReference type="EMBL" id="BART01021388">
    <property type="protein sequence ID" value="GAG99683.1"/>
    <property type="molecule type" value="Genomic_DNA"/>
</dbReference>
<dbReference type="AlphaFoldDB" id="X1CUB9"/>
<feature type="transmembrane region" description="Helical" evidence="7">
    <location>
        <begin position="66"/>
        <end position="97"/>
    </location>
</feature>
<evidence type="ECO:0000256" key="3">
    <source>
        <dbReference type="ARBA" id="ARBA00022475"/>
    </source>
</evidence>
<keyword evidence="2" id="KW-0813">Transport</keyword>
<reference evidence="9" key="1">
    <citation type="journal article" date="2014" name="Front. Microbiol.">
        <title>High frequency of phylogenetically diverse reductive dehalogenase-homologous genes in deep subseafloor sedimentary metagenomes.</title>
        <authorList>
            <person name="Kawai M."/>
            <person name="Futagami T."/>
            <person name="Toyoda A."/>
            <person name="Takaki Y."/>
            <person name="Nishi S."/>
            <person name="Hori S."/>
            <person name="Arai W."/>
            <person name="Tsubouchi T."/>
            <person name="Morono Y."/>
            <person name="Uchiyama I."/>
            <person name="Ito T."/>
            <person name="Fujiyama A."/>
            <person name="Inagaki F."/>
            <person name="Takami H."/>
        </authorList>
    </citation>
    <scope>NUCLEOTIDE SEQUENCE</scope>
    <source>
        <strain evidence="9">Expedition CK06-06</strain>
    </source>
</reference>
<feature type="non-terminal residue" evidence="9">
    <location>
        <position position="290"/>
    </location>
</feature>
<accession>X1CUB9</accession>
<comment type="subcellular location">
    <subcellularLocation>
        <location evidence="1">Cell membrane</location>
        <topology evidence="1">Multi-pass membrane protein</topology>
    </subcellularLocation>
</comment>
<dbReference type="SUPFAM" id="SSF161098">
    <property type="entry name" value="MetI-like"/>
    <property type="match status" value="1"/>
</dbReference>
<evidence type="ECO:0000259" key="8">
    <source>
        <dbReference type="PROSITE" id="PS50928"/>
    </source>
</evidence>
<evidence type="ECO:0000256" key="7">
    <source>
        <dbReference type="SAM" id="Phobius"/>
    </source>
</evidence>
<feature type="transmembrane region" description="Helical" evidence="7">
    <location>
        <begin position="255"/>
        <end position="281"/>
    </location>
</feature>
<feature type="transmembrane region" description="Helical" evidence="7">
    <location>
        <begin position="109"/>
        <end position="130"/>
    </location>
</feature>
<evidence type="ECO:0000256" key="1">
    <source>
        <dbReference type="ARBA" id="ARBA00004651"/>
    </source>
</evidence>
<dbReference type="PANTHER" id="PTHR30183:SF3">
    <property type="entry name" value="MOLYBDENUM TRANSPORT SYSTEM PERMEASE PROTEIN MODB"/>
    <property type="match status" value="1"/>
</dbReference>
<organism evidence="9">
    <name type="scientific">marine sediment metagenome</name>
    <dbReference type="NCBI Taxonomy" id="412755"/>
    <lineage>
        <taxon>unclassified sequences</taxon>
        <taxon>metagenomes</taxon>
        <taxon>ecological metagenomes</taxon>
    </lineage>
</organism>
<evidence type="ECO:0000256" key="4">
    <source>
        <dbReference type="ARBA" id="ARBA00022692"/>
    </source>
</evidence>
<feature type="non-terminal residue" evidence="9">
    <location>
        <position position="1"/>
    </location>
</feature>
<dbReference type="Gene3D" id="1.10.3720.10">
    <property type="entry name" value="MetI-like"/>
    <property type="match status" value="1"/>
</dbReference>
<dbReference type="PROSITE" id="PS50928">
    <property type="entry name" value="ABC_TM1"/>
    <property type="match status" value="1"/>
</dbReference>
<keyword evidence="5 7" id="KW-1133">Transmembrane helix</keyword>
<evidence type="ECO:0000313" key="9">
    <source>
        <dbReference type="EMBL" id="GAG99683.1"/>
    </source>
</evidence>
<dbReference type="GO" id="GO:0005886">
    <property type="term" value="C:plasma membrane"/>
    <property type="evidence" value="ECO:0007669"/>
    <property type="project" value="UniProtKB-SubCell"/>
</dbReference>
<feature type="transmembrane region" description="Helical" evidence="7">
    <location>
        <begin position="157"/>
        <end position="181"/>
    </location>
</feature>
<protein>
    <recommendedName>
        <fullName evidence="8">ABC transmembrane type-1 domain-containing protein</fullName>
    </recommendedName>
</protein>
<sequence>VGRSGLILDRCGIEVKIRIRYLLAVPPLLFLGVFYFYPLISIFGLSFSPEGAWGTGKLYRLVGNSYYLRVLWFTTWQAGLSTLLTLILALPVAYVFAHYEFRGKALIQSLIMVPFVLPTVVTAAAFRALLGPGGLVNTGLMAAFDLSRPPINIDHTVWFFLLAHIFYNYAVVVRLVGGFWARLPCDVDEAARMLGASRSQVFLKVTLPLLMPALLAASLLIFVFCFTSFGVVLILGGPRLATVEVEIYRQAVHLFNLPMAAALSLVQIIFIFGLMWVYTWFERRSAVSLI</sequence>
<feature type="transmembrane region" description="Helical" evidence="7">
    <location>
        <begin position="202"/>
        <end position="235"/>
    </location>
</feature>
<keyword evidence="6 7" id="KW-0472">Membrane</keyword>
<feature type="transmembrane region" description="Helical" evidence="7">
    <location>
        <begin position="21"/>
        <end position="46"/>
    </location>
</feature>
<proteinExistence type="predicted"/>
<evidence type="ECO:0000256" key="2">
    <source>
        <dbReference type="ARBA" id="ARBA00022448"/>
    </source>
</evidence>
<dbReference type="InterPro" id="IPR035906">
    <property type="entry name" value="MetI-like_sf"/>
</dbReference>
<dbReference type="PANTHER" id="PTHR30183">
    <property type="entry name" value="MOLYBDENUM TRANSPORT SYSTEM PERMEASE PROTEIN MODB"/>
    <property type="match status" value="1"/>
</dbReference>
<gene>
    <name evidence="9" type="ORF">S01H4_39482</name>
</gene>
<keyword evidence="3" id="KW-1003">Cell membrane</keyword>
<dbReference type="CDD" id="cd06261">
    <property type="entry name" value="TM_PBP2"/>
    <property type="match status" value="1"/>
</dbReference>
<comment type="caution">
    <text evidence="9">The sequence shown here is derived from an EMBL/GenBank/DDBJ whole genome shotgun (WGS) entry which is preliminary data.</text>
</comment>
<evidence type="ECO:0000256" key="5">
    <source>
        <dbReference type="ARBA" id="ARBA00022989"/>
    </source>
</evidence>
<dbReference type="GO" id="GO:0055085">
    <property type="term" value="P:transmembrane transport"/>
    <property type="evidence" value="ECO:0007669"/>
    <property type="project" value="InterPro"/>
</dbReference>
<dbReference type="Pfam" id="PF00528">
    <property type="entry name" value="BPD_transp_1"/>
    <property type="match status" value="1"/>
</dbReference>
<dbReference type="InterPro" id="IPR000515">
    <property type="entry name" value="MetI-like"/>
</dbReference>
<evidence type="ECO:0000256" key="6">
    <source>
        <dbReference type="ARBA" id="ARBA00023136"/>
    </source>
</evidence>